<evidence type="ECO:0000256" key="1">
    <source>
        <dbReference type="SAM" id="MobiDB-lite"/>
    </source>
</evidence>
<organism evidence="4 5">
    <name type="scientific">Hypsizygus marmoreus</name>
    <name type="common">White beech mushroom</name>
    <name type="synonym">Agaricus marmoreus</name>
    <dbReference type="NCBI Taxonomy" id="39966"/>
    <lineage>
        <taxon>Eukaryota</taxon>
        <taxon>Fungi</taxon>
        <taxon>Dikarya</taxon>
        <taxon>Basidiomycota</taxon>
        <taxon>Agaricomycotina</taxon>
        <taxon>Agaricomycetes</taxon>
        <taxon>Agaricomycetidae</taxon>
        <taxon>Agaricales</taxon>
        <taxon>Tricholomatineae</taxon>
        <taxon>Lyophyllaceae</taxon>
        <taxon>Hypsizygus</taxon>
    </lineage>
</organism>
<comment type="caution">
    <text evidence="4">The sequence shown here is derived from an EMBL/GenBank/DDBJ whole genome shotgun (WGS) entry which is preliminary data.</text>
</comment>
<feature type="region of interest" description="Disordered" evidence="1">
    <location>
        <begin position="27"/>
        <end position="77"/>
    </location>
</feature>
<keyword evidence="5" id="KW-1185">Reference proteome</keyword>
<dbReference type="STRING" id="39966.A0A369JK67"/>
<feature type="signal peptide" evidence="2">
    <location>
        <begin position="1"/>
        <end position="18"/>
    </location>
</feature>
<evidence type="ECO:0000313" key="4">
    <source>
        <dbReference type="EMBL" id="RDB22591.1"/>
    </source>
</evidence>
<dbReference type="EMBL" id="LUEZ02000049">
    <property type="protein sequence ID" value="RDB22591.1"/>
    <property type="molecule type" value="Genomic_DNA"/>
</dbReference>
<accession>A0A369JK67</accession>
<dbReference type="GO" id="GO:0004568">
    <property type="term" value="F:chitinase activity"/>
    <property type="evidence" value="ECO:0007669"/>
    <property type="project" value="TreeGrafter"/>
</dbReference>
<feature type="chain" id="PRO_5017019036" evidence="2">
    <location>
        <begin position="19"/>
        <end position="482"/>
    </location>
</feature>
<feature type="compositionally biased region" description="Polar residues" evidence="1">
    <location>
        <begin position="54"/>
        <end position="64"/>
    </location>
</feature>
<name>A0A369JK67_HYPMA</name>
<feature type="domain" description="GH18" evidence="3">
    <location>
        <begin position="100"/>
        <end position="477"/>
    </location>
</feature>
<dbReference type="InterPro" id="IPR050314">
    <property type="entry name" value="Glycosyl_Hydrlase_18"/>
</dbReference>
<dbReference type="GO" id="GO:0005576">
    <property type="term" value="C:extracellular region"/>
    <property type="evidence" value="ECO:0007669"/>
    <property type="project" value="TreeGrafter"/>
</dbReference>
<dbReference type="AlphaFoldDB" id="A0A369JK67"/>
<dbReference type="SMART" id="SM00636">
    <property type="entry name" value="Glyco_18"/>
    <property type="match status" value="1"/>
</dbReference>
<dbReference type="GO" id="GO:0008061">
    <property type="term" value="F:chitin binding"/>
    <property type="evidence" value="ECO:0007669"/>
    <property type="project" value="InterPro"/>
</dbReference>
<dbReference type="PANTHER" id="PTHR11177:SF392">
    <property type="entry name" value="HAP41P"/>
    <property type="match status" value="1"/>
</dbReference>
<dbReference type="SUPFAM" id="SSF51445">
    <property type="entry name" value="(Trans)glycosidases"/>
    <property type="match status" value="1"/>
</dbReference>
<proteinExistence type="predicted"/>
<dbReference type="Gene3D" id="3.10.50.10">
    <property type="match status" value="1"/>
</dbReference>
<dbReference type="Gene3D" id="3.20.20.80">
    <property type="entry name" value="Glycosidases"/>
    <property type="match status" value="2"/>
</dbReference>
<dbReference type="InterPro" id="IPR029070">
    <property type="entry name" value="Chitinase_insertion_sf"/>
</dbReference>
<dbReference type="InterPro" id="IPR017853">
    <property type="entry name" value="GH"/>
</dbReference>
<dbReference type="GO" id="GO:0006032">
    <property type="term" value="P:chitin catabolic process"/>
    <property type="evidence" value="ECO:0007669"/>
    <property type="project" value="TreeGrafter"/>
</dbReference>
<evidence type="ECO:0000313" key="5">
    <source>
        <dbReference type="Proteomes" id="UP000076154"/>
    </source>
</evidence>
<dbReference type="InParanoid" id="A0A369JK67"/>
<keyword evidence="2" id="KW-0732">Signal</keyword>
<gene>
    <name evidence="4" type="primary">chiA1_5</name>
    <name evidence="4" type="ORF">Hypma_010056</name>
</gene>
<reference evidence="4" key="1">
    <citation type="submission" date="2018-04" db="EMBL/GenBank/DDBJ databases">
        <title>Whole genome sequencing of Hypsizygus marmoreus.</title>
        <authorList>
            <person name="Choi I.-G."/>
            <person name="Min B."/>
            <person name="Kim J.-G."/>
            <person name="Kim S."/>
            <person name="Oh Y.-L."/>
            <person name="Kong W.-S."/>
            <person name="Park H."/>
            <person name="Jeong J."/>
            <person name="Song E.-S."/>
        </authorList>
    </citation>
    <scope>NUCLEOTIDE SEQUENCE [LARGE SCALE GENOMIC DNA]</scope>
    <source>
        <strain evidence="4">51987-8</strain>
    </source>
</reference>
<sequence>MLSSAFLSLLLLVPRAQCAPAPHPAPSFGFSAHDHRSSGGQRGPLQATFAPGVSQASPNMVNQQPTPPLASGSKLSSPIAPEAAFSQSQGSSIAETPVQPLVMAYYPDWVEASFPPEKIDYCRFDWIDYAFAIPTKDFDLAWDSENSPNILRRLVAGARPCGTKVKLSIGGWTGSKHFSSAVATDDTRRRFVDNIVKVFTSFALHGVDIDWEYPGHEGAGGNHVSAADSENFVLFLRLLRDALPVGSSITAAAQTSPFTDGSGQPSKDVSPFAHILDWILIMNYDVWSSSPLPGPNAPMFDHCQNSTQPEANAVAAYDAWTKAGFPASKLVLGVPSYGYVSQSSASSLRQRADFGIRGNRMRSFESRSKVVGEDGGDGQVQFRALVEQGALLPPSAGSSSFDGANGFTREWDECSATPLLRSQSAHQLISYDDPTSLGMKATFAKKMGMLGVNMFDIHGDTDDWVLTSALRTALGLSNNRAG</sequence>
<dbReference type="Proteomes" id="UP000076154">
    <property type="component" value="Unassembled WGS sequence"/>
</dbReference>
<evidence type="ECO:0000256" key="2">
    <source>
        <dbReference type="SAM" id="SignalP"/>
    </source>
</evidence>
<dbReference type="InterPro" id="IPR001223">
    <property type="entry name" value="Glyco_hydro18_cat"/>
</dbReference>
<dbReference type="Pfam" id="PF00704">
    <property type="entry name" value="Glyco_hydro_18"/>
    <property type="match status" value="1"/>
</dbReference>
<dbReference type="GO" id="GO:0005975">
    <property type="term" value="P:carbohydrate metabolic process"/>
    <property type="evidence" value="ECO:0007669"/>
    <property type="project" value="InterPro"/>
</dbReference>
<dbReference type="PROSITE" id="PS51910">
    <property type="entry name" value="GH18_2"/>
    <property type="match status" value="1"/>
</dbReference>
<protein>
    <submittedName>
        <fullName evidence="4">Chitinase A1</fullName>
    </submittedName>
</protein>
<evidence type="ECO:0000259" key="3">
    <source>
        <dbReference type="PROSITE" id="PS51910"/>
    </source>
</evidence>
<dbReference type="PANTHER" id="PTHR11177">
    <property type="entry name" value="CHITINASE"/>
    <property type="match status" value="1"/>
</dbReference>
<dbReference type="InterPro" id="IPR011583">
    <property type="entry name" value="Chitinase_II/V-like_cat"/>
</dbReference>
<dbReference type="OrthoDB" id="73875at2759"/>